<reference evidence="1" key="1">
    <citation type="submission" date="2020-08" db="EMBL/GenBank/DDBJ databases">
        <authorList>
            <person name="Hu Y."/>
            <person name="Nguyen S.V."/>
            <person name="Li F."/>
            <person name="Fanning S."/>
        </authorList>
    </citation>
    <scope>NUCLEOTIDE SEQUENCE</scope>
    <source>
        <strain evidence="1">SYSU D8009</strain>
    </source>
</reference>
<protein>
    <submittedName>
        <fullName evidence="1">Uncharacterized protein</fullName>
    </submittedName>
</protein>
<proteinExistence type="predicted"/>
<comment type="caution">
    <text evidence="1">The sequence shown here is derived from an EMBL/GenBank/DDBJ whole genome shotgun (WGS) entry which is preliminary data.</text>
</comment>
<dbReference type="EMBL" id="JACOMF010000009">
    <property type="protein sequence ID" value="MBC4015733.1"/>
    <property type="molecule type" value="Genomic_DNA"/>
</dbReference>
<dbReference type="AlphaFoldDB" id="A0A9X0UDL7"/>
<organism evidence="1 2">
    <name type="scientific">Siccirubricoccus deserti</name>
    <dbReference type="NCBI Taxonomy" id="2013562"/>
    <lineage>
        <taxon>Bacteria</taxon>
        <taxon>Pseudomonadati</taxon>
        <taxon>Pseudomonadota</taxon>
        <taxon>Alphaproteobacteria</taxon>
        <taxon>Acetobacterales</taxon>
        <taxon>Roseomonadaceae</taxon>
        <taxon>Siccirubricoccus</taxon>
    </lineage>
</organism>
<accession>A0A9X0UDL7</accession>
<gene>
    <name evidence="1" type="ORF">H7965_10385</name>
</gene>
<keyword evidence="2" id="KW-1185">Reference proteome</keyword>
<evidence type="ECO:0000313" key="1">
    <source>
        <dbReference type="EMBL" id="MBC4015733.1"/>
    </source>
</evidence>
<dbReference type="Proteomes" id="UP000600101">
    <property type="component" value="Unassembled WGS sequence"/>
</dbReference>
<sequence length="164" mass="17637">MKDLRLSSTPPDELPAPGRGRFDILPLPADRLLLLRYLGEVRTDQVMDLLGAALREQPEIATWGVVSDLRRHIGHLPAAGLNAISALRRNAWPDPPPAREVLLSFDPGMIFIARYLDHLLPHIAHSVGTDPAAACRLVMGPSRAVPEAALKFLATGAPSGTGHG</sequence>
<evidence type="ECO:0000313" key="2">
    <source>
        <dbReference type="Proteomes" id="UP000600101"/>
    </source>
</evidence>
<name>A0A9X0UDL7_9PROT</name>
<dbReference type="RefSeq" id="WP_186770503.1">
    <property type="nucleotide sequence ID" value="NZ_JACOMF010000009.1"/>
</dbReference>